<evidence type="ECO:0000313" key="2">
    <source>
        <dbReference type="EMBL" id="GAB63289.1"/>
    </source>
</evidence>
<feature type="domain" description="Methanolan biosynthesis EpsI" evidence="1">
    <location>
        <begin position="30"/>
        <end position="202"/>
    </location>
</feature>
<evidence type="ECO:0000313" key="3">
    <source>
        <dbReference type="Proteomes" id="UP000002985"/>
    </source>
</evidence>
<dbReference type="NCBIfam" id="TIGR02914">
    <property type="entry name" value="EpsI_fam"/>
    <property type="match status" value="1"/>
</dbReference>
<evidence type="ECO:0000259" key="1">
    <source>
        <dbReference type="Pfam" id="PF11984"/>
    </source>
</evidence>
<dbReference type="STRING" id="247490.KSU1_C1693"/>
<dbReference type="OrthoDB" id="8583485at2"/>
<dbReference type="Proteomes" id="UP000002985">
    <property type="component" value="Unassembled WGS sequence"/>
</dbReference>
<dbReference type="EMBL" id="BAFH01000003">
    <property type="protein sequence ID" value="GAB63289.1"/>
    <property type="molecule type" value="Genomic_DNA"/>
</dbReference>
<comment type="caution">
    <text evidence="2">The sequence shown here is derived from an EMBL/GenBank/DDBJ whole genome shotgun (WGS) entry which is preliminary data.</text>
</comment>
<protein>
    <recommendedName>
        <fullName evidence="1">Methanolan biosynthesis EpsI domain-containing protein</fullName>
    </recommendedName>
</protein>
<dbReference type="AlphaFoldDB" id="I3INJ4"/>
<dbReference type="Pfam" id="PF11984">
    <property type="entry name" value="DUF3485"/>
    <property type="match status" value="1"/>
</dbReference>
<accession>I3INJ4</accession>
<name>I3INJ4_9BACT</name>
<gene>
    <name evidence="2" type="ORF">KSU1_C1693</name>
</gene>
<proteinExistence type="predicted"/>
<dbReference type="InterPro" id="IPR014263">
    <property type="entry name" value="Methanolan_biosynth_EpsI"/>
</dbReference>
<organism evidence="2 3">
    <name type="scientific">Candidatus Jettenia caeni</name>
    <dbReference type="NCBI Taxonomy" id="247490"/>
    <lineage>
        <taxon>Bacteria</taxon>
        <taxon>Pseudomonadati</taxon>
        <taxon>Planctomycetota</taxon>
        <taxon>Candidatus Brocadiia</taxon>
        <taxon>Candidatus Brocadiales</taxon>
        <taxon>Candidatus Brocadiaceae</taxon>
        <taxon>Candidatus Jettenia</taxon>
    </lineage>
</organism>
<sequence length="214" mass="25002">MHEYLKPYIALAWISFALVYCFSFPGTKYTSPEVFSRLEIPYTMNSWKGIDIRDEWNLEDKKYNFISQILERRYVNAHNKNLFFSILNAGNFHNPKVCSHGAGFKVSELNDQEFHLAGRTLKTHALYAQKNTEGFLLIYWICIDKGIVDWTKQKIKELYFSLFNKNRVGFMIRLAIPSTEDTLEDALALAQEFVHDLYRGLTPKDADYIFGSKK</sequence>
<keyword evidence="3" id="KW-1185">Reference proteome</keyword>
<reference evidence="2 3" key="1">
    <citation type="journal article" date="2012" name="FEBS Lett.">
        <title>Anammox organism KSU-1 expresses a NirK-type copper-containing nitrite reductase instead of a NirS-type with cytochrome cd1.</title>
        <authorList>
            <person name="Hira D."/>
            <person name="Toh H."/>
            <person name="Migita C.T."/>
            <person name="Okubo H."/>
            <person name="Nishiyama T."/>
            <person name="Hattori M."/>
            <person name="Furukawa K."/>
            <person name="Fujii T."/>
        </authorList>
    </citation>
    <scope>NUCLEOTIDE SEQUENCE [LARGE SCALE GENOMIC DNA]</scope>
</reference>